<sequence length="336" mass="36798">MKLRAVLMAGLVSALAAGVMLWRLADHDLDRRVSEPFGVTVSDDQLSGTIWLPDDTVIAVVAIVHGDGAQDRTMAGGYAPMINVLLDRGIAVASWDKPGVGSSDGNWLLQSMSDRTDETRSVLQFLEERFEGAAIGALGFSQAGWVLPSLTNADADFLILIGAAVSWQDQGEYFTRVRLRREGLGEQEIDTALAEQDLEDDRAFGRKATADDAPVGMSPERWRFVRQNRGVDSRQALSSLGLPLLALWGAEDLNVDPTRNAAIFEEMLGRKDSATRITILPDATHGLLKASVYNCQLSEDWSYYAVARYLLEGRYAFAPGALDTISDWVKDFAESR</sequence>
<dbReference type="EMBL" id="JAEKJZ010000002">
    <property type="protein sequence ID" value="MBN9671549.1"/>
    <property type="molecule type" value="Genomic_DNA"/>
</dbReference>
<gene>
    <name evidence="2" type="ORF">JF539_14460</name>
</gene>
<evidence type="ECO:0000313" key="3">
    <source>
        <dbReference type="Proteomes" id="UP000664096"/>
    </source>
</evidence>
<dbReference type="Pfam" id="PF12146">
    <property type="entry name" value="Hydrolase_4"/>
    <property type="match status" value="1"/>
</dbReference>
<keyword evidence="2" id="KW-0378">Hydrolase</keyword>
<dbReference type="InterPro" id="IPR022742">
    <property type="entry name" value="Hydrolase_4"/>
</dbReference>
<dbReference type="RefSeq" id="WP_207141369.1">
    <property type="nucleotide sequence ID" value="NZ_JAEKJZ010000002.1"/>
</dbReference>
<dbReference type="Gene3D" id="3.40.50.1820">
    <property type="entry name" value="alpha/beta hydrolase"/>
    <property type="match status" value="1"/>
</dbReference>
<proteinExistence type="predicted"/>
<evidence type="ECO:0000313" key="2">
    <source>
        <dbReference type="EMBL" id="MBN9671549.1"/>
    </source>
</evidence>
<dbReference type="GO" id="GO:0052689">
    <property type="term" value="F:carboxylic ester hydrolase activity"/>
    <property type="evidence" value="ECO:0007669"/>
    <property type="project" value="TreeGrafter"/>
</dbReference>
<dbReference type="Proteomes" id="UP000664096">
    <property type="component" value="Unassembled WGS sequence"/>
</dbReference>
<dbReference type="InterPro" id="IPR053145">
    <property type="entry name" value="AB_hydrolase_Est10"/>
</dbReference>
<organism evidence="2 3">
    <name type="scientific">Roseibium aggregatum</name>
    <dbReference type="NCBI Taxonomy" id="187304"/>
    <lineage>
        <taxon>Bacteria</taxon>
        <taxon>Pseudomonadati</taxon>
        <taxon>Pseudomonadota</taxon>
        <taxon>Alphaproteobacteria</taxon>
        <taxon>Hyphomicrobiales</taxon>
        <taxon>Stappiaceae</taxon>
        <taxon>Roseibium</taxon>
    </lineage>
</organism>
<comment type="caution">
    <text evidence="2">The sequence shown here is derived from an EMBL/GenBank/DDBJ whole genome shotgun (WGS) entry which is preliminary data.</text>
</comment>
<protein>
    <submittedName>
        <fullName evidence="2">Alpha/beta hydrolase</fullName>
    </submittedName>
</protein>
<dbReference type="PANTHER" id="PTHR43265:SF1">
    <property type="entry name" value="ESTERASE ESTD"/>
    <property type="match status" value="1"/>
</dbReference>
<feature type="domain" description="Serine aminopeptidase S33" evidence="1">
    <location>
        <begin position="58"/>
        <end position="288"/>
    </location>
</feature>
<dbReference type="SUPFAM" id="SSF53474">
    <property type="entry name" value="alpha/beta-Hydrolases"/>
    <property type="match status" value="1"/>
</dbReference>
<accession>A0A939J5B0</accession>
<name>A0A939J5B0_9HYPH</name>
<reference evidence="2" key="1">
    <citation type="submission" date="2020-12" db="EMBL/GenBank/DDBJ databases">
        <title>Oil enriched cultivation method for isolating marine PHA-producing bacteria.</title>
        <authorList>
            <person name="Zheng W."/>
            <person name="Yu S."/>
            <person name="Huang Y."/>
        </authorList>
    </citation>
    <scope>NUCLEOTIDE SEQUENCE</scope>
    <source>
        <strain evidence="2">SY-2-12</strain>
    </source>
</reference>
<dbReference type="InterPro" id="IPR029058">
    <property type="entry name" value="AB_hydrolase_fold"/>
</dbReference>
<dbReference type="AlphaFoldDB" id="A0A939J5B0"/>
<dbReference type="PANTHER" id="PTHR43265">
    <property type="entry name" value="ESTERASE ESTD"/>
    <property type="match status" value="1"/>
</dbReference>
<evidence type="ECO:0000259" key="1">
    <source>
        <dbReference type="Pfam" id="PF12146"/>
    </source>
</evidence>